<keyword evidence="1" id="KW-1133">Transmembrane helix</keyword>
<evidence type="ECO:0008006" key="5">
    <source>
        <dbReference type="Google" id="ProtNLM"/>
    </source>
</evidence>
<evidence type="ECO:0000313" key="4">
    <source>
        <dbReference type="Proteomes" id="UP001596392"/>
    </source>
</evidence>
<feature type="transmembrane region" description="Helical" evidence="1">
    <location>
        <begin position="155"/>
        <end position="174"/>
    </location>
</feature>
<comment type="caution">
    <text evidence="3">The sequence shown here is derived from an EMBL/GenBank/DDBJ whole genome shotgun (WGS) entry which is preliminary data.</text>
</comment>
<reference evidence="4" key="1">
    <citation type="journal article" date="2019" name="Int. J. Syst. Evol. Microbiol.">
        <title>The Global Catalogue of Microorganisms (GCM) 10K type strain sequencing project: providing services to taxonomists for standard genome sequencing and annotation.</title>
        <authorList>
            <consortium name="The Broad Institute Genomics Platform"/>
            <consortium name="The Broad Institute Genome Sequencing Center for Infectious Disease"/>
            <person name="Wu L."/>
            <person name="Ma J."/>
        </authorList>
    </citation>
    <scope>NUCLEOTIDE SEQUENCE [LARGE SCALE GENOMIC DNA]</scope>
    <source>
        <strain evidence="4">CGMCC 1.9106</strain>
    </source>
</reference>
<protein>
    <recommendedName>
        <fullName evidence="5">Sap-like sulfolipid-1-addressing protein</fullName>
    </recommendedName>
</protein>
<dbReference type="EMBL" id="JBHTAC010000012">
    <property type="protein sequence ID" value="MFC7243697.1"/>
    <property type="molecule type" value="Genomic_DNA"/>
</dbReference>
<keyword evidence="2" id="KW-0732">Signal</keyword>
<keyword evidence="1" id="KW-0812">Transmembrane</keyword>
<evidence type="ECO:0000256" key="1">
    <source>
        <dbReference type="SAM" id="Phobius"/>
    </source>
</evidence>
<evidence type="ECO:0000256" key="2">
    <source>
        <dbReference type="SAM" id="SignalP"/>
    </source>
</evidence>
<gene>
    <name evidence="3" type="ORF">ACFQO7_14555</name>
</gene>
<keyword evidence="1" id="KW-0472">Membrane</keyword>
<sequence>MAMVLTWLSALAGAVGAAAALLQAVSLFRPVAAQAATGGGGVTVLLGRSGSKTANRAAPDDEEPDEDSYGNLGVLTGFVVATAVISLVFEVIAWLVIYFADVRPATKPAVAIFAIPLLLGILGTLIYLGLFVVLLVMAPYLVTEYDRTAIARGKIVLLGAVAMLSAITVTSLNLSGLI</sequence>
<name>A0ABW2GYC2_9ACTN</name>
<organism evidence="3 4">
    <name type="scientific">Catellatospora aurea</name>
    <dbReference type="NCBI Taxonomy" id="1337874"/>
    <lineage>
        <taxon>Bacteria</taxon>
        <taxon>Bacillati</taxon>
        <taxon>Actinomycetota</taxon>
        <taxon>Actinomycetes</taxon>
        <taxon>Micromonosporales</taxon>
        <taxon>Micromonosporaceae</taxon>
        <taxon>Catellatospora</taxon>
    </lineage>
</organism>
<feature type="transmembrane region" description="Helical" evidence="1">
    <location>
        <begin position="72"/>
        <end position="97"/>
    </location>
</feature>
<keyword evidence="4" id="KW-1185">Reference proteome</keyword>
<dbReference type="Proteomes" id="UP001596392">
    <property type="component" value="Unassembled WGS sequence"/>
</dbReference>
<feature type="transmembrane region" description="Helical" evidence="1">
    <location>
        <begin position="109"/>
        <end position="135"/>
    </location>
</feature>
<evidence type="ECO:0000313" key="3">
    <source>
        <dbReference type="EMBL" id="MFC7243697.1"/>
    </source>
</evidence>
<dbReference type="RefSeq" id="WP_376806832.1">
    <property type="nucleotide sequence ID" value="NZ_JBHTAC010000012.1"/>
</dbReference>
<feature type="chain" id="PRO_5045103458" description="Sap-like sulfolipid-1-addressing protein" evidence="2">
    <location>
        <begin position="36"/>
        <end position="178"/>
    </location>
</feature>
<proteinExistence type="predicted"/>
<feature type="signal peptide" evidence="2">
    <location>
        <begin position="1"/>
        <end position="35"/>
    </location>
</feature>
<accession>A0ABW2GYC2</accession>